<gene>
    <name evidence="1" type="ORF">GCM10007916_03770</name>
</gene>
<organism evidence="1 2">
    <name type="scientific">Psychromonas marina</name>
    <dbReference type="NCBI Taxonomy" id="88364"/>
    <lineage>
        <taxon>Bacteria</taxon>
        <taxon>Pseudomonadati</taxon>
        <taxon>Pseudomonadota</taxon>
        <taxon>Gammaproteobacteria</taxon>
        <taxon>Alteromonadales</taxon>
        <taxon>Psychromonadaceae</taxon>
        <taxon>Psychromonas</taxon>
    </lineage>
</organism>
<reference evidence="2" key="1">
    <citation type="journal article" date="2019" name="Int. J. Syst. Evol. Microbiol.">
        <title>The Global Catalogue of Microorganisms (GCM) 10K type strain sequencing project: providing services to taxonomists for standard genome sequencing and annotation.</title>
        <authorList>
            <consortium name="The Broad Institute Genomics Platform"/>
            <consortium name="The Broad Institute Genome Sequencing Center for Infectious Disease"/>
            <person name="Wu L."/>
            <person name="Ma J."/>
        </authorList>
    </citation>
    <scope>NUCLEOTIDE SEQUENCE [LARGE SCALE GENOMIC DNA]</scope>
    <source>
        <strain evidence="2">NBRC 103166</strain>
    </source>
</reference>
<comment type="caution">
    <text evidence="1">The sequence shown here is derived from an EMBL/GenBank/DDBJ whole genome shotgun (WGS) entry which is preliminary data.</text>
</comment>
<evidence type="ECO:0000313" key="1">
    <source>
        <dbReference type="EMBL" id="GLS89310.1"/>
    </source>
</evidence>
<evidence type="ECO:0000313" key="2">
    <source>
        <dbReference type="Proteomes" id="UP001157353"/>
    </source>
</evidence>
<dbReference type="Proteomes" id="UP001157353">
    <property type="component" value="Unassembled WGS sequence"/>
</dbReference>
<protein>
    <submittedName>
        <fullName evidence="1">Uncharacterized protein</fullName>
    </submittedName>
</protein>
<name>A0ABQ6DWE5_9GAMM</name>
<accession>A0ABQ6DWE5</accession>
<keyword evidence="2" id="KW-1185">Reference proteome</keyword>
<proteinExistence type="predicted"/>
<dbReference type="EMBL" id="BSPQ01000001">
    <property type="protein sequence ID" value="GLS89310.1"/>
    <property type="molecule type" value="Genomic_DNA"/>
</dbReference>
<sequence>MNANTATTTNGAIKKVKNIKAYSLKLDLNNFDWGIDGIIKRLLRHDFAE</sequence>